<proteinExistence type="inferred from homology"/>
<comment type="catalytic activity">
    <reaction evidence="11">
        <text>a tRNA precursor + 2 CTP + ATP = a tRNA with a 3' CCA end + 3 diphosphate</text>
        <dbReference type="Rhea" id="RHEA:14433"/>
        <dbReference type="Rhea" id="RHEA-COMP:10465"/>
        <dbReference type="Rhea" id="RHEA-COMP:10468"/>
        <dbReference type="ChEBI" id="CHEBI:30616"/>
        <dbReference type="ChEBI" id="CHEBI:33019"/>
        <dbReference type="ChEBI" id="CHEBI:37563"/>
        <dbReference type="ChEBI" id="CHEBI:74896"/>
        <dbReference type="ChEBI" id="CHEBI:83071"/>
        <dbReference type="EC" id="2.7.7.72"/>
    </reaction>
</comment>
<feature type="binding site" evidence="11">
    <location>
        <position position="159"/>
    </location>
    <ligand>
        <name>ATP</name>
        <dbReference type="ChEBI" id="CHEBI:30616"/>
    </ligand>
</feature>
<dbReference type="Gene3D" id="1.10.246.80">
    <property type="match status" value="1"/>
</dbReference>
<evidence type="ECO:0000256" key="7">
    <source>
        <dbReference type="ARBA" id="ARBA00022800"/>
    </source>
</evidence>
<feature type="binding site" evidence="11">
    <location>
        <position position="156"/>
    </location>
    <ligand>
        <name>CTP</name>
        <dbReference type="ChEBI" id="CHEBI:37563"/>
    </ligand>
</feature>
<evidence type="ECO:0000256" key="6">
    <source>
        <dbReference type="ARBA" id="ARBA00022741"/>
    </source>
</evidence>
<protein>
    <recommendedName>
        <fullName evidence="11">CCA-adding enzyme</fullName>
        <ecNumber evidence="11">2.7.7.72</ecNumber>
    </recommendedName>
    <alternativeName>
        <fullName evidence="11">CCA tRNA nucleotidyltransferase</fullName>
    </alternativeName>
    <alternativeName>
        <fullName evidence="11">tRNA CCA-pyrophosphorylase</fullName>
    </alternativeName>
    <alternativeName>
        <fullName evidence="11">tRNA adenylyl-/cytidylyl- transferase</fullName>
    </alternativeName>
    <alternativeName>
        <fullName evidence="11">tRNA nucleotidyltransferase</fullName>
    </alternativeName>
    <alternativeName>
        <fullName evidence="11">tRNA-NT</fullName>
    </alternativeName>
</protein>
<feature type="binding site" evidence="11">
    <location>
        <position position="110"/>
    </location>
    <ligand>
        <name>ATP</name>
        <dbReference type="ChEBI" id="CHEBI:30616"/>
    </ligand>
</feature>
<evidence type="ECO:0000256" key="8">
    <source>
        <dbReference type="ARBA" id="ARBA00022840"/>
    </source>
</evidence>
<dbReference type="EC" id="2.7.7.72" evidence="11"/>
<dbReference type="InterPro" id="IPR032810">
    <property type="entry name" value="CCA-adding_enz_C"/>
</dbReference>
<keyword evidence="7 11" id="KW-0692">RNA repair</keyword>
<dbReference type="Pfam" id="PF01743">
    <property type="entry name" value="PolyA_pol"/>
    <property type="match status" value="1"/>
</dbReference>
<evidence type="ECO:0000313" key="16">
    <source>
        <dbReference type="Proteomes" id="UP000094580"/>
    </source>
</evidence>
<comment type="cofactor">
    <cofactor evidence="1 11">
        <name>Mg(2+)</name>
        <dbReference type="ChEBI" id="CHEBI:18420"/>
    </cofactor>
</comment>
<evidence type="ECO:0000256" key="2">
    <source>
        <dbReference type="ARBA" id="ARBA00022679"/>
    </source>
</evidence>
<dbReference type="Pfam" id="PF12627">
    <property type="entry name" value="PolyA_pol_RNAbd"/>
    <property type="match status" value="1"/>
</dbReference>
<comment type="catalytic activity">
    <reaction evidence="11">
        <text>a tRNA with a 3' CCA end + 2 CTP + ATP = a tRNA with a 3' CCACCA end + 3 diphosphate</text>
        <dbReference type="Rhea" id="RHEA:76235"/>
        <dbReference type="Rhea" id="RHEA-COMP:10468"/>
        <dbReference type="Rhea" id="RHEA-COMP:18655"/>
        <dbReference type="ChEBI" id="CHEBI:30616"/>
        <dbReference type="ChEBI" id="CHEBI:33019"/>
        <dbReference type="ChEBI" id="CHEBI:37563"/>
        <dbReference type="ChEBI" id="CHEBI:83071"/>
        <dbReference type="ChEBI" id="CHEBI:195187"/>
    </reaction>
</comment>
<feature type="binding site" evidence="11">
    <location>
        <position position="26"/>
    </location>
    <ligand>
        <name>CTP</name>
        <dbReference type="ChEBI" id="CHEBI:37563"/>
    </ligand>
</feature>
<keyword evidence="2 11" id="KW-0808">Transferase</keyword>
<dbReference type="InterPro" id="IPR050264">
    <property type="entry name" value="Bact_CCA-adding_enz_type3_sf"/>
</dbReference>
<evidence type="ECO:0000256" key="10">
    <source>
        <dbReference type="ARBA" id="ARBA00022884"/>
    </source>
</evidence>
<dbReference type="CDD" id="cd05398">
    <property type="entry name" value="NT_ClassII-CCAase"/>
    <property type="match status" value="1"/>
</dbReference>
<feature type="domain" description="CCA-adding enzyme C-terminal" evidence="14">
    <location>
        <begin position="243"/>
        <end position="390"/>
    </location>
</feature>
<feature type="binding site" evidence="11">
    <location>
        <position position="41"/>
    </location>
    <ligand>
        <name>Mg(2+)</name>
        <dbReference type="ChEBI" id="CHEBI:18420"/>
    </ligand>
</feature>
<feature type="binding site" evidence="11">
    <location>
        <position position="26"/>
    </location>
    <ligand>
        <name>ATP</name>
        <dbReference type="ChEBI" id="CHEBI:30616"/>
    </ligand>
</feature>
<dbReference type="Gene3D" id="1.20.58.560">
    <property type="match status" value="1"/>
</dbReference>
<evidence type="ECO:0000259" key="14">
    <source>
        <dbReference type="Pfam" id="PF13735"/>
    </source>
</evidence>
<keyword evidence="8 11" id="KW-0067">ATP-binding</keyword>
<keyword evidence="6 11" id="KW-0547">Nucleotide-binding</keyword>
<dbReference type="Proteomes" id="UP000094580">
    <property type="component" value="Unassembled WGS sequence"/>
</dbReference>
<dbReference type="SUPFAM" id="SSF81301">
    <property type="entry name" value="Nucleotidyltransferase"/>
    <property type="match status" value="1"/>
</dbReference>
<dbReference type="NCBIfam" id="NF009814">
    <property type="entry name" value="PRK13299.1"/>
    <property type="match status" value="1"/>
</dbReference>
<accession>A0ABX2ZWF3</accession>
<feature type="binding site" evidence="11">
    <location>
        <position position="156"/>
    </location>
    <ligand>
        <name>ATP</name>
        <dbReference type="ChEBI" id="CHEBI:30616"/>
    </ligand>
</feature>
<comment type="caution">
    <text evidence="15">The sequence shown here is derived from an EMBL/GenBank/DDBJ whole genome shotgun (WGS) entry which is preliminary data.</text>
</comment>
<dbReference type="InterPro" id="IPR032828">
    <property type="entry name" value="PolyA_RNA-bd"/>
</dbReference>
<feature type="binding site" evidence="11">
    <location>
        <position position="162"/>
    </location>
    <ligand>
        <name>CTP</name>
        <dbReference type="ChEBI" id="CHEBI:37563"/>
    </ligand>
</feature>
<feature type="binding site" evidence="11">
    <location>
        <position position="110"/>
    </location>
    <ligand>
        <name>CTP</name>
        <dbReference type="ChEBI" id="CHEBI:37563"/>
    </ligand>
</feature>
<feature type="domain" description="tRNA nucleotidyltransferase/poly(A) polymerase RNA and SrmB- binding" evidence="13">
    <location>
        <begin position="168"/>
        <end position="228"/>
    </location>
</feature>
<reference evidence="15 16" key="1">
    <citation type="submission" date="2016-07" db="EMBL/GenBank/DDBJ databases">
        <authorList>
            <person name="Townsley L."/>
            <person name="Shank E.A."/>
        </authorList>
    </citation>
    <scope>NUCLEOTIDE SEQUENCE [LARGE SCALE GENOMIC DNA]</scope>
    <source>
        <strain evidence="15 16">CH01</strain>
    </source>
</reference>
<feature type="binding site" evidence="11">
    <location>
        <position position="153"/>
    </location>
    <ligand>
        <name>ATP</name>
        <dbReference type="ChEBI" id="CHEBI:30616"/>
    </ligand>
</feature>
<evidence type="ECO:0000256" key="5">
    <source>
        <dbReference type="ARBA" id="ARBA00022723"/>
    </source>
</evidence>
<evidence type="ECO:0000313" key="15">
    <source>
        <dbReference type="EMBL" id="ODG93694.1"/>
    </source>
</evidence>
<keyword evidence="9 11" id="KW-0460">Magnesium</keyword>
<dbReference type="Pfam" id="PF13735">
    <property type="entry name" value="tRNA_NucTran2_2"/>
    <property type="match status" value="1"/>
</dbReference>
<evidence type="ECO:0000256" key="3">
    <source>
        <dbReference type="ARBA" id="ARBA00022694"/>
    </source>
</evidence>
<evidence type="ECO:0000259" key="13">
    <source>
        <dbReference type="Pfam" id="PF12627"/>
    </source>
</evidence>
<comment type="miscellaneous">
    <text evidence="11">A single active site specifically recognizes both ATP and CTP and is responsible for their addition.</text>
</comment>
<feature type="domain" description="Poly A polymerase head" evidence="12">
    <location>
        <begin position="21"/>
        <end position="141"/>
    </location>
</feature>
<feature type="binding site" evidence="11">
    <location>
        <position position="29"/>
    </location>
    <ligand>
        <name>CTP</name>
        <dbReference type="ChEBI" id="CHEBI:37563"/>
    </ligand>
</feature>
<dbReference type="HAMAP" id="MF_01263">
    <property type="entry name" value="CCA_bact_type3"/>
    <property type="match status" value="1"/>
</dbReference>
<gene>
    <name evidence="11" type="primary">cca</name>
    <name evidence="15" type="ORF">BED47_00545</name>
</gene>
<dbReference type="EMBL" id="MDKC01000001">
    <property type="protein sequence ID" value="ODG93694.1"/>
    <property type="molecule type" value="Genomic_DNA"/>
</dbReference>
<keyword evidence="5 11" id="KW-0479">Metal-binding</keyword>
<keyword evidence="4 11" id="KW-0548">Nucleotidyltransferase</keyword>
<keyword evidence="16" id="KW-1185">Reference proteome</keyword>
<feature type="binding site" evidence="11">
    <location>
        <position position="159"/>
    </location>
    <ligand>
        <name>CTP</name>
        <dbReference type="ChEBI" id="CHEBI:37563"/>
    </ligand>
</feature>
<dbReference type="InterPro" id="IPR043519">
    <property type="entry name" value="NT_sf"/>
</dbReference>
<evidence type="ECO:0000256" key="1">
    <source>
        <dbReference type="ARBA" id="ARBA00001946"/>
    </source>
</evidence>
<dbReference type="SUPFAM" id="SSF81891">
    <property type="entry name" value="Poly A polymerase C-terminal region-like"/>
    <property type="match status" value="1"/>
</dbReference>
<dbReference type="Gene3D" id="3.30.460.10">
    <property type="entry name" value="Beta Polymerase, domain 2"/>
    <property type="match status" value="1"/>
</dbReference>
<evidence type="ECO:0000256" key="11">
    <source>
        <dbReference type="HAMAP-Rule" id="MF_01263"/>
    </source>
</evidence>
<feature type="binding site" evidence="11">
    <location>
        <position position="162"/>
    </location>
    <ligand>
        <name>ATP</name>
        <dbReference type="ChEBI" id="CHEBI:30616"/>
    </ligand>
</feature>
<evidence type="ECO:0000256" key="9">
    <source>
        <dbReference type="ARBA" id="ARBA00022842"/>
    </source>
</evidence>
<comment type="similarity">
    <text evidence="11">Belongs to the tRNA nucleotidyltransferase/poly(A) polymerase family. Bacterial CCA-adding enzyme type 3 subfamily.</text>
</comment>
<dbReference type="PANTHER" id="PTHR46173:SF1">
    <property type="entry name" value="CCA TRNA NUCLEOTIDYLTRANSFERASE 1, MITOCHONDRIAL"/>
    <property type="match status" value="1"/>
</dbReference>
<evidence type="ECO:0000259" key="12">
    <source>
        <dbReference type="Pfam" id="PF01743"/>
    </source>
</evidence>
<keyword evidence="10 11" id="KW-0694">RNA-binding</keyword>
<dbReference type="RefSeq" id="WP_069031882.1">
    <property type="nucleotide sequence ID" value="NZ_MDKC01000001.1"/>
</dbReference>
<dbReference type="Gene3D" id="1.10.110.30">
    <property type="match status" value="1"/>
</dbReference>
<dbReference type="InterPro" id="IPR002646">
    <property type="entry name" value="PolA_pol_head_dom"/>
</dbReference>
<feature type="binding site" evidence="11">
    <location>
        <position position="153"/>
    </location>
    <ligand>
        <name>CTP</name>
        <dbReference type="ChEBI" id="CHEBI:37563"/>
    </ligand>
</feature>
<feature type="binding site" evidence="11">
    <location>
        <position position="39"/>
    </location>
    <ligand>
        <name>Mg(2+)</name>
        <dbReference type="ChEBI" id="CHEBI:18420"/>
    </ligand>
</feature>
<comment type="subunit">
    <text evidence="11">Homodimer.</text>
</comment>
<name>A0ABX2ZWF3_9BACI</name>
<keyword evidence="3 11" id="KW-0819">tRNA processing</keyword>
<feature type="binding site" evidence="11">
    <location>
        <position position="29"/>
    </location>
    <ligand>
        <name>ATP</name>
        <dbReference type="ChEBI" id="CHEBI:30616"/>
    </ligand>
</feature>
<comment type="function">
    <text evidence="11">Catalyzes the addition and repair of the essential 3'-terminal CCA sequence in tRNAs without using a nucleic acid template. Adds these three nucleotides in the order of C, C, and A to the tRNA nucleotide-73, using CTP and ATP as substrates and producing inorganic pyrophosphate. tRNA 3'-terminal CCA addition is required both for tRNA processing and repair. Also involved in tRNA surveillance by mediating tandem CCA addition to generate a CCACCA at the 3' terminus of unstable tRNAs. While stable tRNAs receive only 3'-terminal CCA, unstable tRNAs are marked with CCACCA and rapidly degraded.</text>
</comment>
<organism evidence="15 16">
    <name type="scientific">Gottfriedia luciferensis</name>
    <dbReference type="NCBI Taxonomy" id="178774"/>
    <lineage>
        <taxon>Bacteria</taxon>
        <taxon>Bacillati</taxon>
        <taxon>Bacillota</taxon>
        <taxon>Bacilli</taxon>
        <taxon>Bacillales</taxon>
        <taxon>Bacillaceae</taxon>
        <taxon>Gottfriedia</taxon>
    </lineage>
</organism>
<dbReference type="PANTHER" id="PTHR46173">
    <property type="entry name" value="CCA TRNA NUCLEOTIDYLTRANSFERASE 1, MITOCHONDRIAL"/>
    <property type="match status" value="1"/>
</dbReference>
<sequence>MDIFDKAKPILDKLIKYGFEAYFVGGCVRDKLLNRTIGDIDIATSALPEEVMSIFPKTVPTGLQHGTVLVIQNSEPYEITTFRTESTYHDFRRPSEVTFVKSIEEDLKRRDFTMNAIAMTTKNEIIDPFNGTIDLYDGLIRCVGEAKERFQEDALRMLRGIRFVSQLDFRLHDETFNAIKSYKHLIENIAIERISVEIEKMLLGKSPKKGIGLLIQTNLVNHLPSLKEYTSQFNDLLDFPIQSLKTIEEIWALILYKCNFDNPEQVLRNWKMSNNRMKQILKVYHLLNETKIKWSNTKLYQVGLTDAIKYERLQCVIDKIDANELNEDLLKTLYNQLPIYSKSDICITGNDLLEWSQLKGGPWLKEVLSEIEFQLVENQLENNQLAIKEWFINWLQK</sequence>
<evidence type="ECO:0000256" key="4">
    <source>
        <dbReference type="ARBA" id="ARBA00022695"/>
    </source>
</evidence>
<dbReference type="InterPro" id="IPR023068">
    <property type="entry name" value="CCA-adding_enz_firmicutes"/>
</dbReference>